<accession>A0A451BHP5</accession>
<dbReference type="EMBL" id="CAADFU010000002">
    <property type="protein sequence ID" value="VFK39139.1"/>
    <property type="molecule type" value="Genomic_DNA"/>
</dbReference>
<gene>
    <name evidence="2" type="ORF">BECKSD772D_GA0070982_100216</name>
    <name evidence="1" type="ORF">BECKSD772E_GA0070983_100217</name>
</gene>
<evidence type="ECO:0000313" key="2">
    <source>
        <dbReference type="EMBL" id="VFK77802.1"/>
    </source>
</evidence>
<organism evidence="2">
    <name type="scientific">Candidatus Kentrum sp. SD</name>
    <dbReference type="NCBI Taxonomy" id="2126332"/>
    <lineage>
        <taxon>Bacteria</taxon>
        <taxon>Pseudomonadati</taxon>
        <taxon>Pseudomonadota</taxon>
        <taxon>Gammaproteobacteria</taxon>
        <taxon>Candidatus Kentrum</taxon>
    </lineage>
</organism>
<sequence>MSGEQLKFIDYRKPGLEAGDYIFTIQHTHGDPSKAAQTQETGKIKVRAHGDRVRIPPDRIFAQYPPPGERGDYDDTLAHISLNKPTLPWERSAYGGESYEPWLYLMVLSDGDVARGDAKRPGPRRIDDDLDQDAFIPAGYQKSLEEDNLIDKTNPVTTVDVRKSFFNKMIADRKEDLEYLAHVRQRWETDDENRPTELKRELAVLIANRFAQSDNENYPQGMRNWALLVSLEGYLDSDSGLDGCPDDQYIRFVVLTHWWFTATPVKVNFEQRSQALDTDALRLPEAKREEVNEESGFRDRLDAGLTAIEHEFRLGDRSVSWYRGPCIPFASEATDSPLLGDRERGIDDETPTATDADRLLRYHPEDGMFDISYASAYELGRFLSLRNPDYLRALYHYKHGRARYVRLEREDEDRERDVIEKGIRVKHLPYAKLQAETQAEYLRLVKGWLRELALLKGIPLWYLLPDPALLPMRALRLFGIDRKWIQSLWLGALSLGGRVEVTDALFGEIVADQDFNNELPRCGAFLRSDIVWAYPEQVVEIKKIPKEGQTGALDLKTLRSEKGNDYTDYIKGFPSLPLARKETLASDLLLCLSAGSFNYLSLSLPVEALHYGADKENEDYTKAIKYGGRTVVKELKIPFVDSEAGILDAGALAGGIKDGLEKNSQVDSDYKNKLTTFGSARFGRYMVEGEPKAEFTLGETS</sequence>
<dbReference type="AlphaFoldDB" id="A0A451BHP5"/>
<proteinExistence type="predicted"/>
<evidence type="ECO:0000313" key="1">
    <source>
        <dbReference type="EMBL" id="VFK39139.1"/>
    </source>
</evidence>
<dbReference type="EMBL" id="CAADHB010000002">
    <property type="protein sequence ID" value="VFK77802.1"/>
    <property type="molecule type" value="Genomic_DNA"/>
</dbReference>
<protein>
    <submittedName>
        <fullName evidence="2">Uncharacterized protein</fullName>
    </submittedName>
</protein>
<reference evidence="2" key="1">
    <citation type="submission" date="2019-02" db="EMBL/GenBank/DDBJ databases">
        <authorList>
            <person name="Gruber-Vodicka R. H."/>
            <person name="Seah K. B. B."/>
        </authorList>
    </citation>
    <scope>NUCLEOTIDE SEQUENCE</scope>
    <source>
        <strain evidence="2">BECK_S127</strain>
        <strain evidence="1">BECK_S1320</strain>
    </source>
</reference>
<name>A0A451BHP5_9GAMM</name>